<evidence type="ECO:0000313" key="2">
    <source>
        <dbReference type="EMBL" id="MBF1164455.1"/>
    </source>
</evidence>
<sequence length="148" mass="17012">MEATKSQTFTPEDLRAEQERKRQSEDRKQRRQDIQNEIKLVKNDIERLRQLPPDIDQMITRWSSEIDAVATNFVSDMQIEARKGRVPELRPSARGYLQYFFGDQMKDRLMELACEVSGDSATASKQAQLGSAQIRLAKLMAEFNAMSG</sequence>
<dbReference type="Proteomes" id="UP000718593">
    <property type="component" value="Unassembled WGS sequence"/>
</dbReference>
<accession>A0A930BVD5</accession>
<feature type="region of interest" description="Disordered" evidence="1">
    <location>
        <begin position="1"/>
        <end position="35"/>
    </location>
</feature>
<name>A0A930BVD5_9RHOO</name>
<comment type="caution">
    <text evidence="2">The sequence shown here is derived from an EMBL/GenBank/DDBJ whole genome shotgun (WGS) entry which is preliminary data.</text>
</comment>
<dbReference type="AlphaFoldDB" id="A0A930BVD5"/>
<organism evidence="2 3">
    <name type="scientific">Dechloromonas agitata</name>
    <dbReference type="NCBI Taxonomy" id="73030"/>
    <lineage>
        <taxon>Bacteria</taxon>
        <taxon>Pseudomonadati</taxon>
        <taxon>Pseudomonadota</taxon>
        <taxon>Betaproteobacteria</taxon>
        <taxon>Rhodocyclales</taxon>
        <taxon>Azonexaceae</taxon>
        <taxon>Dechloromonas</taxon>
    </lineage>
</organism>
<reference evidence="2" key="1">
    <citation type="submission" date="2020-04" db="EMBL/GenBank/DDBJ databases">
        <title>Deep metagenomics examines the oral microbiome during advanced dental caries in children, revealing novel taxa and co-occurrences with host molecules.</title>
        <authorList>
            <person name="Baker J.L."/>
            <person name="Morton J.T."/>
            <person name="Dinis M."/>
            <person name="Alvarez R."/>
            <person name="Tran N.C."/>
            <person name="Knight R."/>
            <person name="Edlund A."/>
        </authorList>
    </citation>
    <scope>NUCLEOTIDE SEQUENCE</scope>
    <source>
        <strain evidence="2">JCVI_32_bin.24</strain>
    </source>
</reference>
<evidence type="ECO:0000313" key="3">
    <source>
        <dbReference type="Proteomes" id="UP000718593"/>
    </source>
</evidence>
<evidence type="ECO:0000256" key="1">
    <source>
        <dbReference type="SAM" id="MobiDB-lite"/>
    </source>
</evidence>
<feature type="compositionally biased region" description="Basic and acidic residues" evidence="1">
    <location>
        <begin position="12"/>
        <end position="35"/>
    </location>
</feature>
<protein>
    <submittedName>
        <fullName evidence="2">Uncharacterized protein</fullName>
    </submittedName>
</protein>
<dbReference type="EMBL" id="JABZMI010000071">
    <property type="protein sequence ID" value="MBF1164455.1"/>
    <property type="molecule type" value="Genomic_DNA"/>
</dbReference>
<gene>
    <name evidence="2" type="ORF">HXL68_05390</name>
</gene>
<proteinExistence type="predicted"/>
<feature type="compositionally biased region" description="Polar residues" evidence="1">
    <location>
        <begin position="1"/>
        <end position="10"/>
    </location>
</feature>